<feature type="transmembrane region" description="Helical" evidence="8">
    <location>
        <begin position="91"/>
        <end position="113"/>
    </location>
</feature>
<dbReference type="InterPro" id="IPR000276">
    <property type="entry name" value="GPCR_Rhodpsn"/>
</dbReference>
<dbReference type="Pfam" id="PF00001">
    <property type="entry name" value="7tm_1"/>
    <property type="match status" value="1"/>
</dbReference>
<evidence type="ECO:0000313" key="13">
    <source>
        <dbReference type="Proteomes" id="UP000663852"/>
    </source>
</evidence>
<keyword evidence="7" id="KW-0807">Transducer</keyword>
<evidence type="ECO:0000256" key="8">
    <source>
        <dbReference type="SAM" id="Phobius"/>
    </source>
</evidence>
<evidence type="ECO:0000256" key="3">
    <source>
        <dbReference type="ARBA" id="ARBA00022989"/>
    </source>
</evidence>
<comment type="caution">
    <text evidence="11">The sequence shown here is derived from an EMBL/GenBank/DDBJ whole genome shotgun (WGS) entry which is preliminary data.</text>
</comment>
<evidence type="ECO:0000256" key="4">
    <source>
        <dbReference type="ARBA" id="ARBA00023040"/>
    </source>
</evidence>
<evidence type="ECO:0000256" key="2">
    <source>
        <dbReference type="ARBA" id="ARBA00022692"/>
    </source>
</evidence>
<dbReference type="AlphaFoldDB" id="A0A814XLD8"/>
<evidence type="ECO:0000313" key="11">
    <source>
        <dbReference type="EMBL" id="CAF1215699.1"/>
    </source>
</evidence>
<keyword evidence="3 8" id="KW-1133">Transmembrane helix</keyword>
<dbReference type="Proteomes" id="UP000663852">
    <property type="component" value="Unassembled WGS sequence"/>
</dbReference>
<dbReference type="OrthoDB" id="10005988at2759"/>
<dbReference type="PANTHER" id="PTHR24243">
    <property type="entry name" value="G-PROTEIN COUPLED RECEPTOR"/>
    <property type="match status" value="1"/>
</dbReference>
<evidence type="ECO:0000313" key="12">
    <source>
        <dbReference type="Proteomes" id="UP000663828"/>
    </source>
</evidence>
<dbReference type="SUPFAM" id="SSF81321">
    <property type="entry name" value="Family A G protein-coupled receptor-like"/>
    <property type="match status" value="1"/>
</dbReference>
<reference evidence="11" key="1">
    <citation type="submission" date="2021-02" db="EMBL/GenBank/DDBJ databases">
        <authorList>
            <person name="Nowell W R."/>
        </authorList>
    </citation>
    <scope>NUCLEOTIDE SEQUENCE</scope>
</reference>
<evidence type="ECO:0000256" key="1">
    <source>
        <dbReference type="ARBA" id="ARBA00004141"/>
    </source>
</evidence>
<dbReference type="EMBL" id="CAJNOR010000295">
    <property type="protein sequence ID" value="CAF0870981.1"/>
    <property type="molecule type" value="Genomic_DNA"/>
</dbReference>
<sequence length="360" mass="42905">MSLNSTLILVQYHMNRYFTPILLIFGVTGCFFNLILFSQRQFRHISCCTYFLFASLMMMFGLLLGLIPHVYSTYYSNPVDKQSIPCKFRGYFSQSFTMMYRWLMTMACIDRYFSSSLNSHLRSLTNQRLANRIITIVILLWIILPLHNLYFLDIKDGLCTITRINFAIYHSFFTFSTGGLFPPLIMIVFIKLIHRNLVLKRKHRQRNVSQRRKSSTFRLLYSRDHQVLLMLFVQVAFYILTTIPWMIFILYFSLTYHPGSITTNRQIIQKFLRYFTEILLYLYPTLSFYVYTLTSKTFRRQFLNFICSSICNRNQQKILMAKKQNQWQNESRRSRKSSLIQLDTFGTFSDKTLSSNNNNE</sequence>
<dbReference type="InterPro" id="IPR017452">
    <property type="entry name" value="GPCR_Rhodpsn_7TM"/>
</dbReference>
<accession>A0A814XLD8</accession>
<proteinExistence type="predicted"/>
<dbReference type="PROSITE" id="PS50262">
    <property type="entry name" value="G_PROTEIN_RECEP_F1_2"/>
    <property type="match status" value="1"/>
</dbReference>
<feature type="transmembrane region" description="Helical" evidence="8">
    <location>
        <begin position="133"/>
        <end position="152"/>
    </location>
</feature>
<gene>
    <name evidence="11" type="ORF">EDS130_LOCUS26130</name>
    <name evidence="10" type="ORF">XAT740_LOCUS6492</name>
</gene>
<evidence type="ECO:0000256" key="6">
    <source>
        <dbReference type="ARBA" id="ARBA00023170"/>
    </source>
</evidence>
<feature type="transmembrane region" description="Helical" evidence="8">
    <location>
        <begin position="227"/>
        <end position="251"/>
    </location>
</feature>
<feature type="domain" description="G-protein coupled receptors family 1 profile" evidence="9">
    <location>
        <begin position="29"/>
        <end position="291"/>
    </location>
</feature>
<name>A0A814XLD8_ADIRI</name>
<keyword evidence="4" id="KW-0297">G-protein coupled receptor</keyword>
<dbReference type="GO" id="GO:0004930">
    <property type="term" value="F:G protein-coupled receptor activity"/>
    <property type="evidence" value="ECO:0007669"/>
    <property type="project" value="UniProtKB-KW"/>
</dbReference>
<keyword evidence="2 8" id="KW-0812">Transmembrane</keyword>
<keyword evidence="6" id="KW-0675">Receptor</keyword>
<dbReference type="Proteomes" id="UP000663828">
    <property type="component" value="Unassembled WGS sequence"/>
</dbReference>
<dbReference type="GO" id="GO:0005886">
    <property type="term" value="C:plasma membrane"/>
    <property type="evidence" value="ECO:0007669"/>
    <property type="project" value="TreeGrafter"/>
</dbReference>
<feature type="transmembrane region" description="Helical" evidence="8">
    <location>
        <begin position="49"/>
        <end position="71"/>
    </location>
</feature>
<evidence type="ECO:0000313" key="10">
    <source>
        <dbReference type="EMBL" id="CAF0870981.1"/>
    </source>
</evidence>
<dbReference type="EMBL" id="CAJNOJ010000157">
    <property type="protein sequence ID" value="CAF1215699.1"/>
    <property type="molecule type" value="Genomic_DNA"/>
</dbReference>
<protein>
    <recommendedName>
        <fullName evidence="9">G-protein coupled receptors family 1 profile domain-containing protein</fullName>
    </recommendedName>
</protein>
<dbReference type="PANTHER" id="PTHR24243:SF233">
    <property type="entry name" value="THYROTROPIN-RELEASING HORMONE RECEPTOR"/>
    <property type="match status" value="1"/>
</dbReference>
<keyword evidence="12" id="KW-1185">Reference proteome</keyword>
<feature type="transmembrane region" description="Helical" evidence="8">
    <location>
        <begin position="271"/>
        <end position="291"/>
    </location>
</feature>
<evidence type="ECO:0000256" key="7">
    <source>
        <dbReference type="ARBA" id="ARBA00023224"/>
    </source>
</evidence>
<dbReference type="Gene3D" id="1.20.1070.10">
    <property type="entry name" value="Rhodopsin 7-helix transmembrane proteins"/>
    <property type="match status" value="1"/>
</dbReference>
<comment type="subcellular location">
    <subcellularLocation>
        <location evidence="1">Membrane</location>
        <topology evidence="1">Multi-pass membrane protein</topology>
    </subcellularLocation>
</comment>
<evidence type="ECO:0000259" key="9">
    <source>
        <dbReference type="PROSITE" id="PS50262"/>
    </source>
</evidence>
<feature type="transmembrane region" description="Helical" evidence="8">
    <location>
        <begin position="172"/>
        <end position="194"/>
    </location>
</feature>
<keyword evidence="5 8" id="KW-0472">Membrane</keyword>
<evidence type="ECO:0000256" key="5">
    <source>
        <dbReference type="ARBA" id="ARBA00023136"/>
    </source>
</evidence>
<organism evidence="11 13">
    <name type="scientific">Adineta ricciae</name>
    <name type="common">Rotifer</name>
    <dbReference type="NCBI Taxonomy" id="249248"/>
    <lineage>
        <taxon>Eukaryota</taxon>
        <taxon>Metazoa</taxon>
        <taxon>Spiralia</taxon>
        <taxon>Gnathifera</taxon>
        <taxon>Rotifera</taxon>
        <taxon>Eurotatoria</taxon>
        <taxon>Bdelloidea</taxon>
        <taxon>Adinetida</taxon>
        <taxon>Adinetidae</taxon>
        <taxon>Adineta</taxon>
    </lineage>
</organism>
<feature type="transmembrane region" description="Helical" evidence="8">
    <location>
        <begin position="17"/>
        <end position="37"/>
    </location>
</feature>